<accession>A0A3N4N2F0</accession>
<sequence>MCSAKHSIWCLCISLFKTRSIPLTLVVIFNSLLDLLIGLIPVIGTALDFFHRLQTQFSTGRRLQPK</sequence>
<organism evidence="2 3">
    <name type="scientific">Neisseria weixii</name>
    <dbReference type="NCBI Taxonomy" id="1853276"/>
    <lineage>
        <taxon>Bacteria</taxon>
        <taxon>Pseudomonadati</taxon>
        <taxon>Pseudomonadota</taxon>
        <taxon>Betaproteobacteria</taxon>
        <taxon>Neisseriales</taxon>
        <taxon>Neisseriaceae</taxon>
        <taxon>Neisseria</taxon>
    </lineage>
</organism>
<protein>
    <submittedName>
        <fullName evidence="2">DUF4112 domain-containing protein</fullName>
    </submittedName>
</protein>
<dbReference type="AlphaFoldDB" id="A0A3N4N2F0"/>
<keyword evidence="3" id="KW-1185">Reference proteome</keyword>
<evidence type="ECO:0000313" key="3">
    <source>
        <dbReference type="Proteomes" id="UP000272412"/>
    </source>
</evidence>
<comment type="caution">
    <text evidence="2">The sequence shown here is derived from an EMBL/GenBank/DDBJ whole genome shotgun (WGS) entry which is preliminary data.</text>
</comment>
<dbReference type="Pfam" id="PF13430">
    <property type="entry name" value="DUF4112"/>
    <property type="match status" value="1"/>
</dbReference>
<dbReference type="InterPro" id="IPR025187">
    <property type="entry name" value="DUF4112"/>
</dbReference>
<dbReference type="Proteomes" id="UP000272412">
    <property type="component" value="Unassembled WGS sequence"/>
</dbReference>
<dbReference type="EMBL" id="RPFL01000002">
    <property type="protein sequence ID" value="RPD90414.1"/>
    <property type="molecule type" value="Genomic_DNA"/>
</dbReference>
<keyword evidence="1" id="KW-1133">Transmembrane helix</keyword>
<reference evidence="2 3" key="1">
    <citation type="submission" date="2018-11" db="EMBL/GenBank/DDBJ databases">
        <title>Neisseria weixii sp. nov. isolated from the rectal contents of plateau pika (Ochotona cruzoniae).</title>
        <authorList>
            <person name="Zhang G."/>
        </authorList>
    </citation>
    <scope>NUCLEOTIDE SEQUENCE [LARGE SCALE GENOMIC DNA]</scope>
    <source>
        <strain evidence="2 3">10009</strain>
    </source>
</reference>
<keyword evidence="1" id="KW-0812">Transmembrane</keyword>
<gene>
    <name evidence="2" type="ORF">EGK74_01265</name>
</gene>
<proteinExistence type="predicted"/>
<evidence type="ECO:0000256" key="1">
    <source>
        <dbReference type="SAM" id="Phobius"/>
    </source>
</evidence>
<keyword evidence="1" id="KW-0472">Membrane</keyword>
<feature type="transmembrane region" description="Helical" evidence="1">
    <location>
        <begin position="21"/>
        <end position="43"/>
    </location>
</feature>
<evidence type="ECO:0000313" key="2">
    <source>
        <dbReference type="EMBL" id="RPD90414.1"/>
    </source>
</evidence>
<name>A0A3N4N2F0_9NEIS</name>